<reference evidence="2" key="1">
    <citation type="submission" date="2021-06" db="EMBL/GenBank/DDBJ databases">
        <authorList>
            <person name="Kallberg Y."/>
            <person name="Tangrot J."/>
            <person name="Rosling A."/>
        </authorList>
    </citation>
    <scope>NUCLEOTIDE SEQUENCE</scope>
    <source>
        <strain evidence="2">MA453B</strain>
    </source>
</reference>
<name>A0A9N9P4U9_9GLOM</name>
<gene>
    <name evidence="2" type="ORF">DERYTH_LOCUS23958</name>
</gene>
<dbReference type="InterPro" id="IPR035940">
    <property type="entry name" value="CAP_sf"/>
</dbReference>
<dbReference type="EMBL" id="CAJVPY010038257">
    <property type="protein sequence ID" value="CAG8803757.1"/>
    <property type="molecule type" value="Genomic_DNA"/>
</dbReference>
<evidence type="ECO:0000313" key="2">
    <source>
        <dbReference type="EMBL" id="CAG8803757.1"/>
    </source>
</evidence>
<organism evidence="2 3">
    <name type="scientific">Dentiscutata erythropus</name>
    <dbReference type="NCBI Taxonomy" id="1348616"/>
    <lineage>
        <taxon>Eukaryota</taxon>
        <taxon>Fungi</taxon>
        <taxon>Fungi incertae sedis</taxon>
        <taxon>Mucoromycota</taxon>
        <taxon>Glomeromycotina</taxon>
        <taxon>Glomeromycetes</taxon>
        <taxon>Diversisporales</taxon>
        <taxon>Gigasporaceae</taxon>
        <taxon>Dentiscutata</taxon>
    </lineage>
</organism>
<accession>A0A9N9P4U9</accession>
<keyword evidence="3" id="KW-1185">Reference proteome</keyword>
<feature type="region of interest" description="Disordered" evidence="1">
    <location>
        <begin position="20"/>
        <end position="52"/>
    </location>
</feature>
<evidence type="ECO:0000256" key="1">
    <source>
        <dbReference type="SAM" id="MobiDB-lite"/>
    </source>
</evidence>
<evidence type="ECO:0000313" key="3">
    <source>
        <dbReference type="Proteomes" id="UP000789405"/>
    </source>
</evidence>
<feature type="non-terminal residue" evidence="2">
    <location>
        <position position="79"/>
    </location>
</feature>
<proteinExistence type="predicted"/>
<dbReference type="Gene3D" id="3.40.33.10">
    <property type="entry name" value="CAP"/>
    <property type="match status" value="1"/>
</dbReference>
<comment type="caution">
    <text evidence="2">The sequence shown here is derived from an EMBL/GenBank/DDBJ whole genome shotgun (WGS) entry which is preliminary data.</text>
</comment>
<dbReference type="Proteomes" id="UP000789405">
    <property type="component" value="Unassembled WGS sequence"/>
</dbReference>
<feature type="non-terminal residue" evidence="2">
    <location>
        <position position="1"/>
    </location>
</feature>
<protein>
    <submittedName>
        <fullName evidence="2">22283_t:CDS:1</fullName>
    </submittedName>
</protein>
<dbReference type="AlphaFoldDB" id="A0A9N9P4U9"/>
<sequence length="79" mass="7891">WMASPGHKANIMNPSFKQAGFAPAKGNKSATVASSPAKGNKSATVASSPAKGNKIAAVAGSKSNSLNGKKIIVVPSKKN</sequence>